<gene>
    <name evidence="1" type="ORF">S01H4_06087</name>
</gene>
<organism evidence="1">
    <name type="scientific">marine sediment metagenome</name>
    <dbReference type="NCBI Taxonomy" id="412755"/>
    <lineage>
        <taxon>unclassified sequences</taxon>
        <taxon>metagenomes</taxon>
        <taxon>ecological metagenomes</taxon>
    </lineage>
</organism>
<comment type="caution">
    <text evidence="1">The sequence shown here is derived from an EMBL/GenBank/DDBJ whole genome shotgun (WGS) entry which is preliminary data.</text>
</comment>
<reference evidence="1" key="1">
    <citation type="journal article" date="2014" name="Front. Microbiol.">
        <title>High frequency of phylogenetically diverse reductive dehalogenase-homologous genes in deep subseafloor sedimentary metagenomes.</title>
        <authorList>
            <person name="Kawai M."/>
            <person name="Futagami T."/>
            <person name="Toyoda A."/>
            <person name="Takaki Y."/>
            <person name="Nishi S."/>
            <person name="Hori S."/>
            <person name="Arai W."/>
            <person name="Tsubouchi T."/>
            <person name="Morono Y."/>
            <person name="Uchiyama I."/>
            <person name="Ito T."/>
            <person name="Fujiyama A."/>
            <person name="Inagaki F."/>
            <person name="Takami H."/>
        </authorList>
    </citation>
    <scope>NUCLEOTIDE SEQUENCE</scope>
    <source>
        <strain evidence="1">Expedition CK06-06</strain>
    </source>
</reference>
<evidence type="ECO:0000313" key="1">
    <source>
        <dbReference type="EMBL" id="GAG73516.1"/>
    </source>
</evidence>
<accession>X1BN33</accession>
<dbReference type="EMBL" id="BART01001835">
    <property type="protein sequence ID" value="GAG73516.1"/>
    <property type="molecule type" value="Genomic_DNA"/>
</dbReference>
<sequence>MSFAVFDFLKKYAEWREGFLSRDPERRLFPWLGGLVPEIPELEDPIISLGPKGEELKKKGIGAILAVGIVLLLLSSSDKL</sequence>
<name>X1BN33_9ZZZZ</name>
<dbReference type="AlphaFoldDB" id="X1BN33"/>
<protein>
    <submittedName>
        <fullName evidence="1">Uncharacterized protein</fullName>
    </submittedName>
</protein>
<proteinExistence type="predicted"/>